<sequence length="132" mass="14753">EAEEEDLPYTQVSFFSDNSMKDSNQMRRRLPTILPFTSSAHTTESSDTPAAAKAARWEMACTWGKFLLVWICMILIVALRGGANGSSIINIKSCSWEYWTSVNHDCRHPEQLRARFGLLSGLMPGTAGILRV</sequence>
<dbReference type="Proteomes" id="UP000604046">
    <property type="component" value="Unassembled WGS sequence"/>
</dbReference>
<keyword evidence="1" id="KW-0812">Transmembrane</keyword>
<evidence type="ECO:0000313" key="3">
    <source>
        <dbReference type="Proteomes" id="UP000604046"/>
    </source>
</evidence>
<dbReference type="EMBL" id="CAJNDS010002348">
    <property type="protein sequence ID" value="CAE7444237.1"/>
    <property type="molecule type" value="Genomic_DNA"/>
</dbReference>
<dbReference type="AlphaFoldDB" id="A0A812RKH6"/>
<protein>
    <submittedName>
        <fullName evidence="2">Uncharacterized protein</fullName>
    </submittedName>
</protein>
<reference evidence="2" key="1">
    <citation type="submission" date="2021-02" db="EMBL/GenBank/DDBJ databases">
        <authorList>
            <person name="Dougan E. K."/>
            <person name="Rhodes N."/>
            <person name="Thang M."/>
            <person name="Chan C."/>
        </authorList>
    </citation>
    <scope>NUCLEOTIDE SEQUENCE</scope>
</reference>
<evidence type="ECO:0000313" key="2">
    <source>
        <dbReference type="EMBL" id="CAE7444237.1"/>
    </source>
</evidence>
<feature type="transmembrane region" description="Helical" evidence="1">
    <location>
        <begin position="66"/>
        <end position="83"/>
    </location>
</feature>
<keyword evidence="3" id="KW-1185">Reference proteome</keyword>
<proteinExistence type="predicted"/>
<dbReference type="OrthoDB" id="436099at2759"/>
<comment type="caution">
    <text evidence="2">The sequence shown here is derived from an EMBL/GenBank/DDBJ whole genome shotgun (WGS) entry which is preliminary data.</text>
</comment>
<keyword evidence="1" id="KW-0472">Membrane</keyword>
<gene>
    <name evidence="2" type="ORF">SNAT2548_LOCUS24171</name>
</gene>
<keyword evidence="1" id="KW-1133">Transmembrane helix</keyword>
<accession>A0A812RKH6</accession>
<evidence type="ECO:0000256" key="1">
    <source>
        <dbReference type="SAM" id="Phobius"/>
    </source>
</evidence>
<name>A0A812RKH6_9DINO</name>
<feature type="non-terminal residue" evidence="2">
    <location>
        <position position="1"/>
    </location>
</feature>
<organism evidence="2 3">
    <name type="scientific">Symbiodinium natans</name>
    <dbReference type="NCBI Taxonomy" id="878477"/>
    <lineage>
        <taxon>Eukaryota</taxon>
        <taxon>Sar</taxon>
        <taxon>Alveolata</taxon>
        <taxon>Dinophyceae</taxon>
        <taxon>Suessiales</taxon>
        <taxon>Symbiodiniaceae</taxon>
        <taxon>Symbiodinium</taxon>
    </lineage>
</organism>